<evidence type="ECO:0000256" key="1">
    <source>
        <dbReference type="ARBA" id="ARBA00004141"/>
    </source>
</evidence>
<feature type="transmembrane region" description="Helical" evidence="5">
    <location>
        <begin position="7"/>
        <end position="25"/>
    </location>
</feature>
<protein>
    <submittedName>
        <fullName evidence="8">O-antigen ligase family protein</fullName>
    </submittedName>
</protein>
<accession>A0AA96JAK9</accession>
<feature type="transmembrane region" description="Helical" evidence="5">
    <location>
        <begin position="229"/>
        <end position="246"/>
    </location>
</feature>
<evidence type="ECO:0000313" key="7">
    <source>
        <dbReference type="EMBL" id="WNM20269.1"/>
    </source>
</evidence>
<feature type="transmembrane region" description="Helical" evidence="5">
    <location>
        <begin position="79"/>
        <end position="97"/>
    </location>
</feature>
<accession>A0AA96EXD3</accession>
<evidence type="ECO:0000256" key="3">
    <source>
        <dbReference type="ARBA" id="ARBA00022989"/>
    </source>
</evidence>
<feature type="transmembrane region" description="Helical" evidence="5">
    <location>
        <begin position="132"/>
        <end position="150"/>
    </location>
</feature>
<dbReference type="EMBL" id="CP134878">
    <property type="protein sequence ID" value="WNM20269.1"/>
    <property type="molecule type" value="Genomic_DNA"/>
</dbReference>
<keyword evidence="9" id="KW-1185">Reference proteome</keyword>
<keyword evidence="3 5" id="KW-1133">Transmembrane helix</keyword>
<dbReference type="PANTHER" id="PTHR37422:SF17">
    <property type="entry name" value="O-ANTIGEN LIGASE"/>
    <property type="match status" value="1"/>
</dbReference>
<dbReference type="AlphaFoldDB" id="A0AA96JAK9"/>
<reference evidence="8 9" key="1">
    <citation type="submission" date="2023-09" db="EMBL/GenBank/DDBJ databases">
        <title>Flavobacterium sp. a novel bacteria isolate from Pepper rhizosphere.</title>
        <authorList>
            <person name="Peng Y."/>
            <person name="Lee J."/>
        </authorList>
    </citation>
    <scope>NUCLEOTIDE SEQUENCE [LARGE SCALE GENOMIC DNA]</scope>
    <source>
        <strain evidence="7">PMR2A8</strain>
        <strain evidence="8 9">PMTSA4</strain>
    </source>
</reference>
<dbReference type="Pfam" id="PF04932">
    <property type="entry name" value="Wzy_C"/>
    <property type="match status" value="1"/>
</dbReference>
<gene>
    <name evidence="8" type="ORF">RN605_13370</name>
    <name evidence="7" type="ORF">RN608_06200</name>
</gene>
<feature type="transmembrane region" description="Helical" evidence="5">
    <location>
        <begin position="282"/>
        <end position="298"/>
    </location>
</feature>
<dbReference type="PANTHER" id="PTHR37422">
    <property type="entry name" value="TEICHURONIC ACID BIOSYNTHESIS PROTEIN TUAE"/>
    <property type="match status" value="1"/>
</dbReference>
<evidence type="ECO:0000313" key="8">
    <source>
        <dbReference type="EMBL" id="WNM21659.1"/>
    </source>
</evidence>
<keyword evidence="8" id="KW-0436">Ligase</keyword>
<feature type="transmembrane region" description="Helical" evidence="5">
    <location>
        <begin position="377"/>
        <end position="396"/>
    </location>
</feature>
<keyword evidence="2 5" id="KW-0812">Transmembrane</keyword>
<dbReference type="GO" id="GO:0016020">
    <property type="term" value="C:membrane"/>
    <property type="evidence" value="ECO:0007669"/>
    <property type="project" value="UniProtKB-SubCell"/>
</dbReference>
<evidence type="ECO:0000313" key="9">
    <source>
        <dbReference type="Proteomes" id="UP001304515"/>
    </source>
</evidence>
<dbReference type="GO" id="GO:0016874">
    <property type="term" value="F:ligase activity"/>
    <property type="evidence" value="ECO:0007669"/>
    <property type="project" value="UniProtKB-KW"/>
</dbReference>
<keyword evidence="4 5" id="KW-0472">Membrane</keyword>
<dbReference type="InterPro" id="IPR051533">
    <property type="entry name" value="WaaL-like"/>
</dbReference>
<organism evidence="8 9">
    <name type="scientific">Flavobacterium capsici</name>
    <dbReference type="NCBI Taxonomy" id="3075618"/>
    <lineage>
        <taxon>Bacteria</taxon>
        <taxon>Pseudomonadati</taxon>
        <taxon>Bacteroidota</taxon>
        <taxon>Flavobacteriia</taxon>
        <taxon>Flavobacteriales</taxon>
        <taxon>Flavobacteriaceae</taxon>
        <taxon>Flavobacterium</taxon>
    </lineage>
</organism>
<feature type="transmembrane region" description="Helical" evidence="5">
    <location>
        <begin position="162"/>
        <end position="181"/>
    </location>
</feature>
<name>A0AA96JAK9_9FLAO</name>
<dbReference type="Proteomes" id="UP001304515">
    <property type="component" value="Chromosome"/>
</dbReference>
<dbReference type="KEGG" id="fcj:RN605_13370"/>
<evidence type="ECO:0000259" key="6">
    <source>
        <dbReference type="Pfam" id="PF04932"/>
    </source>
</evidence>
<dbReference type="RefSeq" id="WP_313325565.1">
    <property type="nucleotide sequence ID" value="NZ_CP134878.1"/>
</dbReference>
<proteinExistence type="predicted"/>
<feature type="transmembrane region" description="Helical" evidence="5">
    <location>
        <begin position="403"/>
        <end position="424"/>
    </location>
</feature>
<evidence type="ECO:0000256" key="4">
    <source>
        <dbReference type="ARBA" id="ARBA00023136"/>
    </source>
</evidence>
<evidence type="ECO:0000256" key="5">
    <source>
        <dbReference type="SAM" id="Phobius"/>
    </source>
</evidence>
<feature type="transmembrane region" description="Helical" evidence="5">
    <location>
        <begin position="201"/>
        <end position="222"/>
    </location>
</feature>
<feature type="transmembrane region" description="Helical" evidence="5">
    <location>
        <begin position="252"/>
        <end position="270"/>
    </location>
</feature>
<feature type="domain" description="O-antigen ligase-related" evidence="6">
    <location>
        <begin position="237"/>
        <end position="385"/>
    </location>
</feature>
<feature type="transmembrane region" description="Helical" evidence="5">
    <location>
        <begin position="104"/>
        <end position="126"/>
    </location>
</feature>
<dbReference type="InterPro" id="IPR007016">
    <property type="entry name" value="O-antigen_ligase-rel_domated"/>
</dbReference>
<comment type="subcellular location">
    <subcellularLocation>
        <location evidence="1">Membrane</location>
        <topology evidence="1">Multi-pass membrane protein</topology>
    </subcellularLocation>
</comment>
<sequence length="447" mass="50090">MILLRNKYINLIILHVLIGIIIFVFPFLAKIYGFLSLLIGLIIVVTTKNSNNQVLMVAAYIVGSEAFLRMTGGAISYEFSKYAIIIFVVLGMYFSGFSKNAIPYWIYLLLLIPGVILATETLNLTTDIRTTIAFNISGPVSLGIASIYTYQRNISMDDFNNIFLCCGLPIISTIAYLILYTPDLKEVLINTSSNFSTSGGFGPNQVATILGLGMFIFFSRFLLVSRSKLIFITNVIVFLFITYRGLITFSRGGMITGFIMIIILLSMVYLNTKKRSKIKINFLILFLSLLLISVWTFTSSSTDGLINKRYANQDVKGREKESQLSGREEILGQELDIFLENPFFGVGVAKSVEKRSEITGLIVLSHNEISRTLADHGFLGILALLILFLTPIFLFLGNNQNMFVFCCITFWLLTINHAAMRIAAPAFIYSLSLLKVQIVEKNSLHRE</sequence>
<evidence type="ECO:0000256" key="2">
    <source>
        <dbReference type="ARBA" id="ARBA00022692"/>
    </source>
</evidence>
<dbReference type="EMBL" id="CP134890">
    <property type="protein sequence ID" value="WNM21659.1"/>
    <property type="molecule type" value="Genomic_DNA"/>
</dbReference>